<evidence type="ECO:0000313" key="2">
    <source>
        <dbReference type="EMBL" id="UQZ82499.1"/>
    </source>
</evidence>
<keyword evidence="2" id="KW-0378">Hydrolase</keyword>
<accession>A0ABY4RM21</accession>
<feature type="domain" description="HD" evidence="1">
    <location>
        <begin position="26"/>
        <end position="127"/>
    </location>
</feature>
<gene>
    <name evidence="2" type="ORF">SK3146_01656</name>
</gene>
<dbReference type="Gene3D" id="1.10.472.50">
    <property type="entry name" value="HD-domain/PDEase-like"/>
    <property type="match status" value="1"/>
</dbReference>
<reference evidence="2" key="2">
    <citation type="journal article" date="2021" name="J Anim Sci Technol">
        <title>Complete genome sequence of Paenibacillus konkukensis sp. nov. SK3146 as a potential probiotic strain.</title>
        <authorList>
            <person name="Jung H.I."/>
            <person name="Park S."/>
            <person name="Niu K.M."/>
            <person name="Lee S.W."/>
            <person name="Kothari D."/>
            <person name="Yi K.J."/>
            <person name="Kim S.K."/>
        </authorList>
    </citation>
    <scope>NUCLEOTIDE SEQUENCE</scope>
    <source>
        <strain evidence="2">SK3146</strain>
    </source>
</reference>
<protein>
    <submittedName>
        <fullName evidence="2">Hydrolase</fullName>
    </submittedName>
</protein>
<name>A0ABY4RM21_9BACL</name>
<proteinExistence type="predicted"/>
<dbReference type="PANTHER" id="PTHR33594:SF1">
    <property type="entry name" value="HD_PDEASE DOMAIN-CONTAINING PROTEIN"/>
    <property type="match status" value="1"/>
</dbReference>
<evidence type="ECO:0000313" key="3">
    <source>
        <dbReference type="Proteomes" id="UP001057134"/>
    </source>
</evidence>
<dbReference type="EMBL" id="CP027059">
    <property type="protein sequence ID" value="UQZ82499.1"/>
    <property type="molecule type" value="Genomic_DNA"/>
</dbReference>
<evidence type="ECO:0000259" key="1">
    <source>
        <dbReference type="PROSITE" id="PS51831"/>
    </source>
</evidence>
<dbReference type="SUPFAM" id="SSF109604">
    <property type="entry name" value="HD-domain/PDEase-like"/>
    <property type="match status" value="1"/>
</dbReference>
<organism evidence="2 3">
    <name type="scientific">Paenibacillus konkukensis</name>
    <dbReference type="NCBI Taxonomy" id="2020716"/>
    <lineage>
        <taxon>Bacteria</taxon>
        <taxon>Bacillati</taxon>
        <taxon>Bacillota</taxon>
        <taxon>Bacilli</taxon>
        <taxon>Bacillales</taxon>
        <taxon>Paenibacillaceae</taxon>
        <taxon>Paenibacillus</taxon>
    </lineage>
</organism>
<dbReference type="RefSeq" id="WP_249864632.1">
    <property type="nucleotide sequence ID" value="NZ_CP027059.1"/>
</dbReference>
<sequence>MTKERILLKAAEDVRRELESDSSGHDWWHIVRVTRIARYIARQEQADAFVCELAALLHDIADEKLNPTAEAGMAKVRERLAEYEVDESDAAHVMEIIGTMSYKGGHNPPVRTKEAQVVQDADRIDALGAIGIARTFAYAGWKGSVIYDPMQPYRETMTHEEYRKGSSPAINHFYEKLLKLSGLMNTETGKRMAVARHKYMEAFLEQFYSEWDGLGMEPLDEGSSSDEA</sequence>
<dbReference type="CDD" id="cd00077">
    <property type="entry name" value="HDc"/>
    <property type="match status" value="1"/>
</dbReference>
<dbReference type="GO" id="GO:0016787">
    <property type="term" value="F:hydrolase activity"/>
    <property type="evidence" value="ECO:0007669"/>
    <property type="project" value="UniProtKB-KW"/>
</dbReference>
<dbReference type="InterPro" id="IPR003607">
    <property type="entry name" value="HD/PDEase_dom"/>
</dbReference>
<dbReference type="Proteomes" id="UP001057134">
    <property type="component" value="Chromosome"/>
</dbReference>
<dbReference type="PROSITE" id="PS51831">
    <property type="entry name" value="HD"/>
    <property type="match status" value="1"/>
</dbReference>
<dbReference type="InterPro" id="IPR006674">
    <property type="entry name" value="HD_domain"/>
</dbReference>
<dbReference type="PANTHER" id="PTHR33594">
    <property type="entry name" value="SUPERFAMILY HYDROLASE, PUTATIVE (AFU_ORTHOLOGUE AFUA_1G03035)-RELATED"/>
    <property type="match status" value="1"/>
</dbReference>
<dbReference type="Pfam" id="PF01966">
    <property type="entry name" value="HD"/>
    <property type="match status" value="1"/>
</dbReference>
<dbReference type="Gene3D" id="1.20.58.1910">
    <property type="match status" value="1"/>
</dbReference>
<keyword evidence="3" id="KW-1185">Reference proteome</keyword>
<dbReference type="SMART" id="SM00471">
    <property type="entry name" value="HDc"/>
    <property type="match status" value="1"/>
</dbReference>
<reference evidence="2" key="1">
    <citation type="submission" date="2018-02" db="EMBL/GenBank/DDBJ databases">
        <authorList>
            <person name="Kim S.-K."/>
            <person name="Jung H.-I."/>
            <person name="Lee S.-W."/>
        </authorList>
    </citation>
    <scope>NUCLEOTIDE SEQUENCE</scope>
    <source>
        <strain evidence="2">SK3146</strain>
    </source>
</reference>